<evidence type="ECO:0000313" key="3">
    <source>
        <dbReference type="Proteomes" id="UP000827892"/>
    </source>
</evidence>
<gene>
    <name evidence="2" type="ORF">L3Y34_009693</name>
</gene>
<feature type="transmembrane region" description="Helical" evidence="1">
    <location>
        <begin position="87"/>
        <end position="109"/>
    </location>
</feature>
<dbReference type="PANTHER" id="PTHR24224:SF17">
    <property type="entry name" value="G-PROTEIN COUPLED RECEPTORS FAMILY 1 PROFILE DOMAIN-CONTAINING PROTEIN"/>
    <property type="match status" value="1"/>
</dbReference>
<evidence type="ECO:0008006" key="4">
    <source>
        <dbReference type="Google" id="ProtNLM"/>
    </source>
</evidence>
<keyword evidence="1" id="KW-0472">Membrane</keyword>
<evidence type="ECO:0000313" key="2">
    <source>
        <dbReference type="EMBL" id="ULT92140.1"/>
    </source>
</evidence>
<protein>
    <recommendedName>
        <fullName evidence="4">Serpentine receptor class gamma</fullName>
    </recommendedName>
</protein>
<dbReference type="Proteomes" id="UP000827892">
    <property type="component" value="Chromosome V"/>
</dbReference>
<dbReference type="Gene3D" id="1.20.1070.10">
    <property type="entry name" value="Rhodopsin 7-helix transmembrane proteins"/>
    <property type="match status" value="1"/>
</dbReference>
<sequence length="176" mass="20411">MVLTIFWQMDVVVIEAFTLFPVYVMLLMDIFKNRKKQKVFKTPYYTLVLSQGLADVLIILTIFNLLIARYFGIGNKLLYYIQGYGVAWFHSNTGPLMFIVRMFGIFLITSQRYIAVCWQGSKMNTFIDDLPPLVLFGIHYSIPCILFIPAFLVSKATFQDEDKLFIINSPTHLQVQ</sequence>
<feature type="transmembrane region" description="Helical" evidence="1">
    <location>
        <begin position="130"/>
        <end position="152"/>
    </location>
</feature>
<keyword evidence="1" id="KW-0812">Transmembrane</keyword>
<organism evidence="2 3">
    <name type="scientific">Caenorhabditis briggsae</name>
    <dbReference type="NCBI Taxonomy" id="6238"/>
    <lineage>
        <taxon>Eukaryota</taxon>
        <taxon>Metazoa</taxon>
        <taxon>Ecdysozoa</taxon>
        <taxon>Nematoda</taxon>
        <taxon>Chromadorea</taxon>
        <taxon>Rhabditida</taxon>
        <taxon>Rhabditina</taxon>
        <taxon>Rhabditomorpha</taxon>
        <taxon>Rhabditoidea</taxon>
        <taxon>Rhabditidae</taxon>
        <taxon>Peloderinae</taxon>
        <taxon>Caenorhabditis</taxon>
    </lineage>
</organism>
<dbReference type="InterPro" id="IPR019426">
    <property type="entry name" value="7TM_GPCR_serpentine_rcpt_Srv"/>
</dbReference>
<accession>A0AAE9D1U8</accession>
<dbReference type="EMBL" id="CP090895">
    <property type="protein sequence ID" value="ULT92140.1"/>
    <property type="molecule type" value="Genomic_DNA"/>
</dbReference>
<evidence type="ECO:0000256" key="1">
    <source>
        <dbReference type="SAM" id="Phobius"/>
    </source>
</evidence>
<feature type="transmembrane region" description="Helical" evidence="1">
    <location>
        <begin position="43"/>
        <end position="67"/>
    </location>
</feature>
<feature type="transmembrane region" description="Helical" evidence="1">
    <location>
        <begin position="12"/>
        <end position="31"/>
    </location>
</feature>
<dbReference type="InterPro" id="IPR052665">
    <property type="entry name" value="Neuropeptide-GPCR"/>
</dbReference>
<name>A0AAE9D1U8_CAEBR</name>
<proteinExistence type="predicted"/>
<dbReference type="PANTHER" id="PTHR24224">
    <property type="entry name" value="CARDIOACCELERATORY PEPTIDE RECEPTOR-RELATED"/>
    <property type="match status" value="1"/>
</dbReference>
<dbReference type="AlphaFoldDB" id="A0AAE9D1U8"/>
<reference evidence="2 3" key="1">
    <citation type="submission" date="2022-02" db="EMBL/GenBank/DDBJ databases">
        <title>Chromosome-level reference genomes for two strains of Caenorhabditis briggsae: an improved platform for comparative genomics.</title>
        <authorList>
            <person name="Stevens L."/>
            <person name="Andersen E.C."/>
        </authorList>
    </citation>
    <scope>NUCLEOTIDE SEQUENCE [LARGE SCALE GENOMIC DNA]</scope>
    <source>
        <strain evidence="2">QX1410_ONT</strain>
        <tissue evidence="2">Whole-organism</tissue>
    </source>
</reference>
<keyword evidence="1" id="KW-1133">Transmembrane helix</keyword>
<dbReference type="Pfam" id="PF10323">
    <property type="entry name" value="7TM_GPCR_Srv"/>
    <property type="match status" value="1"/>
</dbReference>